<organism evidence="7">
    <name type="scientific">marine metagenome</name>
    <dbReference type="NCBI Taxonomy" id="408172"/>
    <lineage>
        <taxon>unclassified sequences</taxon>
        <taxon>metagenomes</taxon>
        <taxon>ecological metagenomes</taxon>
    </lineage>
</organism>
<evidence type="ECO:0000256" key="4">
    <source>
        <dbReference type="ARBA" id="ARBA00023136"/>
    </source>
</evidence>
<accession>A0A382ETE4</accession>
<keyword evidence="4 5" id="KW-0472">Membrane</keyword>
<feature type="domain" description="Membrane insertase YidC/Oxa/ALB C-terminal" evidence="6">
    <location>
        <begin position="15"/>
        <end position="73"/>
    </location>
</feature>
<dbReference type="GO" id="GO:0032977">
    <property type="term" value="F:membrane insertase activity"/>
    <property type="evidence" value="ECO:0007669"/>
    <property type="project" value="InterPro"/>
</dbReference>
<feature type="transmembrane region" description="Helical" evidence="5">
    <location>
        <begin position="12"/>
        <end position="35"/>
    </location>
</feature>
<evidence type="ECO:0000256" key="3">
    <source>
        <dbReference type="ARBA" id="ARBA00022989"/>
    </source>
</evidence>
<dbReference type="Pfam" id="PF02096">
    <property type="entry name" value="60KD_IMP"/>
    <property type="match status" value="1"/>
</dbReference>
<comment type="subcellular location">
    <subcellularLocation>
        <location evidence="1">Membrane</location>
        <topology evidence="1">Multi-pass membrane protein</topology>
    </subcellularLocation>
</comment>
<dbReference type="GO" id="GO:0051205">
    <property type="term" value="P:protein insertion into membrane"/>
    <property type="evidence" value="ECO:0007669"/>
    <property type="project" value="TreeGrafter"/>
</dbReference>
<dbReference type="InterPro" id="IPR028055">
    <property type="entry name" value="YidC/Oxa/ALB_C"/>
</dbReference>
<evidence type="ECO:0000313" key="7">
    <source>
        <dbReference type="EMBL" id="SVB53414.1"/>
    </source>
</evidence>
<dbReference type="PANTHER" id="PTHR12428">
    <property type="entry name" value="OXA1"/>
    <property type="match status" value="1"/>
</dbReference>
<dbReference type="InterPro" id="IPR001708">
    <property type="entry name" value="YidC/ALB3/OXA1/COX18"/>
</dbReference>
<feature type="non-terminal residue" evidence="7">
    <location>
        <position position="74"/>
    </location>
</feature>
<evidence type="ECO:0000256" key="1">
    <source>
        <dbReference type="ARBA" id="ARBA00004141"/>
    </source>
</evidence>
<dbReference type="EMBL" id="UINC01045988">
    <property type="protein sequence ID" value="SVB53414.1"/>
    <property type="molecule type" value="Genomic_DNA"/>
</dbReference>
<proteinExistence type="predicted"/>
<name>A0A382ETE4_9ZZZZ</name>
<dbReference type="AlphaFoldDB" id="A0A382ETE4"/>
<evidence type="ECO:0000259" key="6">
    <source>
        <dbReference type="Pfam" id="PF02096"/>
    </source>
</evidence>
<dbReference type="PANTHER" id="PTHR12428:SF65">
    <property type="entry name" value="CYTOCHROME C OXIDASE ASSEMBLY PROTEIN COX18, MITOCHONDRIAL"/>
    <property type="match status" value="1"/>
</dbReference>
<keyword evidence="2 5" id="KW-0812">Transmembrane</keyword>
<evidence type="ECO:0000256" key="2">
    <source>
        <dbReference type="ARBA" id="ARBA00022692"/>
    </source>
</evidence>
<gene>
    <name evidence="7" type="ORF">METZ01_LOCUS206268</name>
</gene>
<reference evidence="7" key="1">
    <citation type="submission" date="2018-05" db="EMBL/GenBank/DDBJ databases">
        <authorList>
            <person name="Lanie J.A."/>
            <person name="Ng W.-L."/>
            <person name="Kazmierczak K.M."/>
            <person name="Andrzejewski T.M."/>
            <person name="Davidsen T.M."/>
            <person name="Wayne K.J."/>
            <person name="Tettelin H."/>
            <person name="Glass J.I."/>
            <person name="Rusch D."/>
            <person name="Podicherti R."/>
            <person name="Tsui H.-C.T."/>
            <person name="Winkler M.E."/>
        </authorList>
    </citation>
    <scope>NUCLEOTIDE SEQUENCE</scope>
</reference>
<keyword evidence="3 5" id="KW-1133">Transmembrane helix</keyword>
<protein>
    <recommendedName>
        <fullName evidence="6">Membrane insertase YidC/Oxa/ALB C-terminal domain-containing protein</fullName>
    </recommendedName>
</protein>
<dbReference type="GO" id="GO:0005886">
    <property type="term" value="C:plasma membrane"/>
    <property type="evidence" value="ECO:0007669"/>
    <property type="project" value="TreeGrafter"/>
</dbReference>
<evidence type="ECO:0000256" key="5">
    <source>
        <dbReference type="SAM" id="Phobius"/>
    </source>
</evidence>
<sequence length="74" mass="8887">MANLLSWFYDFWPSYGMSITLLTLLIMVILTPLTLKQTRSMIKIQHVQPELKKIQNKYKNDKERMNKEVMAFYT</sequence>